<evidence type="ECO:0000313" key="4">
    <source>
        <dbReference type="EMBL" id="MBO1518342.1"/>
    </source>
</evidence>
<dbReference type="NCBIfam" id="NF008723">
    <property type="entry name" value="PRK11718.1"/>
    <property type="match status" value="1"/>
</dbReference>
<evidence type="ECO:0000256" key="3">
    <source>
        <dbReference type="RuleBase" id="RU004409"/>
    </source>
</evidence>
<evidence type="ECO:0000256" key="2">
    <source>
        <dbReference type="ARBA" id="ARBA00023163"/>
    </source>
</evidence>
<accession>A0ABS3ND93</accession>
<proteinExistence type="inferred from homology"/>
<protein>
    <submittedName>
        <fullName evidence="4">Sigma D regulator</fullName>
    </submittedName>
</protein>
<gene>
    <name evidence="4" type="primary">rsd</name>
    <name evidence="4" type="ORF">J3U76_01625</name>
</gene>
<keyword evidence="2 3" id="KW-0804">Transcription</keyword>
<dbReference type="EMBL" id="JAGDFX010000002">
    <property type="protein sequence ID" value="MBO1518342.1"/>
    <property type="molecule type" value="Genomic_DNA"/>
</dbReference>
<organism evidence="4 5">
    <name type="scientific">Oceanisphaera pacifica</name>
    <dbReference type="NCBI Taxonomy" id="2818389"/>
    <lineage>
        <taxon>Bacteria</taxon>
        <taxon>Pseudomonadati</taxon>
        <taxon>Pseudomonadota</taxon>
        <taxon>Gammaproteobacteria</taxon>
        <taxon>Aeromonadales</taxon>
        <taxon>Aeromonadaceae</taxon>
        <taxon>Oceanisphaera</taxon>
    </lineage>
</organism>
<comment type="similarity">
    <text evidence="3">Belongs to the Rsd/AlgQ family.</text>
</comment>
<dbReference type="Proteomes" id="UP000664882">
    <property type="component" value="Unassembled WGS sequence"/>
</dbReference>
<name>A0ABS3ND93_9GAMM</name>
<keyword evidence="5" id="KW-1185">Reference proteome</keyword>
<sequence length="156" mass="17843">MLTKMEKSKAQLAGKHQALDAFIDARQRLLVEYIRLSTGSKTLPSVQELSQFCRQLVSYVSAAHFEIYDYVMAAYEASRGNGRTLAQRIYPRIEKGTVLALDFHDKYIEANDGDLLELDNDLSRLGEMLEERFNLEDRLVFAVSLLNYLNSDETVE</sequence>
<dbReference type="PIRSF" id="PIRSF016548">
    <property type="entry name" value="Rsd_AlgQ"/>
    <property type="match status" value="1"/>
</dbReference>
<evidence type="ECO:0000256" key="1">
    <source>
        <dbReference type="ARBA" id="ARBA00023015"/>
    </source>
</evidence>
<evidence type="ECO:0000313" key="5">
    <source>
        <dbReference type="Proteomes" id="UP000664882"/>
    </source>
</evidence>
<dbReference type="Pfam" id="PF04353">
    <property type="entry name" value="Rsd_AlgQ"/>
    <property type="match status" value="1"/>
</dbReference>
<reference evidence="4 5" key="1">
    <citation type="submission" date="2021-03" db="EMBL/GenBank/DDBJ databases">
        <title>Oceanisphaera sp. nov., isolated from the intestine.</title>
        <authorList>
            <person name="Zhao L.-H."/>
            <person name="Shi L.-F."/>
        </authorList>
    </citation>
    <scope>NUCLEOTIDE SEQUENCE [LARGE SCALE GENOMIC DNA]</scope>
    <source>
        <strain evidence="4 5">DM8</strain>
    </source>
</reference>
<comment type="caution">
    <text evidence="4">The sequence shown here is derived from an EMBL/GenBank/DDBJ whole genome shotgun (WGS) entry which is preliminary data.</text>
</comment>
<dbReference type="InterPro" id="IPR038309">
    <property type="entry name" value="Rsd/AlgQ_sf"/>
</dbReference>
<dbReference type="Gene3D" id="1.20.120.1370">
    <property type="entry name" value="Regulator of RNA polymerase sigma(70) subunit, domain 4"/>
    <property type="match status" value="1"/>
</dbReference>
<keyword evidence="1 3" id="KW-0805">Transcription regulation</keyword>
<dbReference type="InterPro" id="IPR007448">
    <property type="entry name" value="Sigma70_reg_Rsd_AlgQ"/>
</dbReference>
<dbReference type="RefSeq" id="WP_208003931.1">
    <property type="nucleotide sequence ID" value="NZ_JAGDFX010000002.1"/>
</dbReference>